<evidence type="ECO:0000313" key="20">
    <source>
        <dbReference type="EMBL" id="TSO15244.1"/>
    </source>
</evidence>
<feature type="transmembrane region" description="Helical" evidence="17">
    <location>
        <begin position="495"/>
        <end position="517"/>
    </location>
</feature>
<evidence type="ECO:0000256" key="13">
    <source>
        <dbReference type="ARBA" id="ARBA00023286"/>
    </source>
</evidence>
<dbReference type="Pfam" id="PF01094">
    <property type="entry name" value="ANF_receptor"/>
    <property type="match status" value="1"/>
</dbReference>
<keyword evidence="11" id="KW-0325">Glycoprotein</keyword>
<evidence type="ECO:0000256" key="12">
    <source>
        <dbReference type="ARBA" id="ARBA00023257"/>
    </source>
</evidence>
<dbReference type="InterPro" id="IPR001320">
    <property type="entry name" value="Iontro_rcpt_C"/>
</dbReference>
<evidence type="ECO:0000259" key="19">
    <source>
        <dbReference type="SMART" id="SM00918"/>
    </source>
</evidence>
<gene>
    <name evidence="20" type="ORF">Baya_9890</name>
</gene>
<dbReference type="FunFam" id="1.10.287.70:FF:000099">
    <property type="entry name" value="glutamate receptor 2 isoform X1"/>
    <property type="match status" value="1"/>
</dbReference>
<evidence type="ECO:0000256" key="4">
    <source>
        <dbReference type="ARBA" id="ARBA00022692"/>
    </source>
</evidence>
<feature type="region of interest" description="Disordered" evidence="16">
    <location>
        <begin position="693"/>
        <end position="713"/>
    </location>
</feature>
<keyword evidence="14" id="KW-0407">Ion channel</keyword>
<feature type="transmembrane region" description="Helical" evidence="17">
    <location>
        <begin position="936"/>
        <end position="957"/>
    </location>
</feature>
<evidence type="ECO:0000256" key="6">
    <source>
        <dbReference type="ARBA" id="ARBA00022989"/>
    </source>
</evidence>
<evidence type="ECO:0000256" key="11">
    <source>
        <dbReference type="ARBA" id="ARBA00023180"/>
    </source>
</evidence>
<dbReference type="OrthoDB" id="5984008at2759"/>
<feature type="domain" description="Ionotropic glutamate receptor L-glutamate and glycine-binding" evidence="19">
    <location>
        <begin position="296"/>
        <end position="361"/>
    </location>
</feature>
<evidence type="ECO:0000256" key="10">
    <source>
        <dbReference type="ARBA" id="ARBA00023170"/>
    </source>
</evidence>
<dbReference type="InterPro" id="IPR001828">
    <property type="entry name" value="ANF_lig-bd_rcpt"/>
</dbReference>
<dbReference type="CDD" id="cd13715">
    <property type="entry name" value="PBP2_iGluR_AMPA"/>
    <property type="match status" value="1"/>
</dbReference>
<dbReference type="EMBL" id="VCAZ01000064">
    <property type="protein sequence ID" value="TSO15244.1"/>
    <property type="molecule type" value="Genomic_DNA"/>
</dbReference>
<dbReference type="Pfam" id="PF00060">
    <property type="entry name" value="Lig_chan"/>
    <property type="match status" value="1"/>
</dbReference>
<feature type="transmembrane region" description="Helical" evidence="17">
    <location>
        <begin position="413"/>
        <end position="435"/>
    </location>
</feature>
<keyword evidence="4 17" id="KW-0812">Transmembrane</keyword>
<evidence type="ECO:0000256" key="3">
    <source>
        <dbReference type="ARBA" id="ARBA00022475"/>
    </source>
</evidence>
<dbReference type="SUPFAM" id="SSF53850">
    <property type="entry name" value="Periplasmic binding protein-like II"/>
    <property type="match status" value="1"/>
</dbReference>
<dbReference type="SUPFAM" id="SSF81324">
    <property type="entry name" value="Voltage-gated potassium channels"/>
    <property type="match status" value="1"/>
</dbReference>
<name>A0A556U9T2_BAGYA</name>
<dbReference type="PRINTS" id="PR00214">
    <property type="entry name" value="MYELINPLP"/>
</dbReference>
<feature type="domain" description="Ionotropic glutamate receptor C-terminal" evidence="18">
    <location>
        <begin position="286"/>
        <end position="688"/>
    </location>
</feature>
<evidence type="ECO:0000256" key="8">
    <source>
        <dbReference type="ARBA" id="ARBA00023065"/>
    </source>
</evidence>
<dbReference type="SUPFAM" id="SSF53822">
    <property type="entry name" value="Periplasmic binding protein-like I"/>
    <property type="match status" value="1"/>
</dbReference>
<dbReference type="PANTHER" id="PTHR18966">
    <property type="entry name" value="IONOTROPIC GLUTAMATE RECEPTOR"/>
    <property type="match status" value="1"/>
</dbReference>
<keyword evidence="2" id="KW-0813">Transport</keyword>
<feature type="transmembrane region" description="Helical" evidence="17">
    <location>
        <begin position="1117"/>
        <end position="1147"/>
    </location>
</feature>
<dbReference type="GO" id="GO:0022824">
    <property type="term" value="F:transmitter-gated monoatomic ion channel activity"/>
    <property type="evidence" value="ECO:0007669"/>
    <property type="project" value="UniProtKB-ARBA"/>
</dbReference>
<evidence type="ECO:0000256" key="7">
    <source>
        <dbReference type="ARBA" id="ARBA00023018"/>
    </source>
</evidence>
<accession>A0A556U9T2</accession>
<dbReference type="InterPro" id="IPR001614">
    <property type="entry name" value="Myelin_PLP"/>
</dbReference>
<evidence type="ECO:0000256" key="16">
    <source>
        <dbReference type="SAM" id="MobiDB-lite"/>
    </source>
</evidence>
<dbReference type="InterPro" id="IPR015683">
    <property type="entry name" value="Ionotropic_Glu_rcpt"/>
</dbReference>
<dbReference type="SMART" id="SM00002">
    <property type="entry name" value="PLP"/>
    <property type="match status" value="1"/>
</dbReference>
<dbReference type="Pfam" id="PF01275">
    <property type="entry name" value="Myelin_PLP"/>
    <property type="match status" value="1"/>
</dbReference>
<keyword evidence="12" id="KW-0628">Postsynaptic cell membrane</keyword>
<comment type="subcellular location">
    <subcellularLocation>
        <location evidence="15">Postsynaptic cell membrane</location>
        <topology evidence="15">Multi-pass membrane protein</topology>
    </subcellularLocation>
</comment>
<keyword evidence="21" id="KW-1185">Reference proteome</keyword>
<keyword evidence="13" id="KW-1071">Ligand-gated ion channel</keyword>
<evidence type="ECO:0000256" key="14">
    <source>
        <dbReference type="ARBA" id="ARBA00023303"/>
    </source>
</evidence>
<dbReference type="Pfam" id="PF10613">
    <property type="entry name" value="Lig_chan-Glu_bd"/>
    <property type="match status" value="1"/>
</dbReference>
<reference evidence="20 21" key="1">
    <citation type="journal article" date="2019" name="Genome Biol. Evol.">
        <title>Whole-Genome Sequencing of the Giant Devil Catfish, Bagarius yarrelli.</title>
        <authorList>
            <person name="Jiang W."/>
            <person name="Lv Y."/>
            <person name="Cheng L."/>
            <person name="Yang K."/>
            <person name="Chao B."/>
            <person name="Wang X."/>
            <person name="Li Y."/>
            <person name="Pan X."/>
            <person name="You X."/>
            <person name="Zhang Y."/>
            <person name="Yang J."/>
            <person name="Li J."/>
            <person name="Zhang X."/>
            <person name="Liu S."/>
            <person name="Sun C."/>
            <person name="Yang J."/>
            <person name="Shi Q."/>
        </authorList>
    </citation>
    <scope>NUCLEOTIDE SEQUENCE [LARGE SCALE GENOMIC DNA]</scope>
    <source>
        <strain evidence="20">JWS20170419001</strain>
        <tissue evidence="20">Muscle</tissue>
    </source>
</reference>
<dbReference type="GO" id="GO:0045211">
    <property type="term" value="C:postsynaptic membrane"/>
    <property type="evidence" value="ECO:0007669"/>
    <property type="project" value="UniProtKB-SubCell"/>
</dbReference>
<evidence type="ECO:0000256" key="2">
    <source>
        <dbReference type="ARBA" id="ARBA00022448"/>
    </source>
</evidence>
<dbReference type="Gene3D" id="1.10.287.70">
    <property type="match status" value="2"/>
</dbReference>
<comment type="similarity">
    <text evidence="1">Belongs to the myelin proteolipid protein family.</text>
</comment>
<keyword evidence="6 17" id="KW-1133">Transmembrane helix</keyword>
<keyword evidence="5" id="KW-0732">Signal</keyword>
<dbReference type="SMART" id="SM00918">
    <property type="entry name" value="Lig_chan-Glu_bd"/>
    <property type="match status" value="1"/>
</dbReference>
<protein>
    <submittedName>
        <fullName evidence="20">Glutamate receptor 2</fullName>
    </submittedName>
</protein>
<evidence type="ECO:0000313" key="21">
    <source>
        <dbReference type="Proteomes" id="UP000319801"/>
    </source>
</evidence>
<evidence type="ECO:0000256" key="17">
    <source>
        <dbReference type="SAM" id="Phobius"/>
    </source>
</evidence>
<dbReference type="Proteomes" id="UP000319801">
    <property type="component" value="Unassembled WGS sequence"/>
</dbReference>
<sequence length="1184" mass="133505">MRPDIKGPLLSLIEYYKWDKFAYLYDSDRGLTTLQVVLDTAAERKWQVTAINVGNMKDDRKDESYRSLFQDLENKKERRVILDCEQEKVKDIMEQIITIGRHVKGYHYIIANLGFVDGDLSKIQYGGANVSGFQIVDFEDPLVSKFDQRWEALEEKEYPGADSKIRYTSALTFDAVQVMTEAFRYLHKQRIDISRRANNGDCLANPAVPWAQGVEIERALKQVRVEGLTGNIQFDQYGRRVNYTIHVMELKNNGPVKIGYWNEMDKMAVTKSDLFPNDTMGLENKTVIVTTILEAPYVMLKKNADLFLDNERYEGYCVDLAAEIAKHCGFKYRLKIVGDGKYGARDAETKIWNGMVGELVYGKADIAVAPLTITLVREEVIDFSKPFMSLGISIMIKKPQKSKPGVFSFLDPLAYEIWMCIVFAYIGVSVVLFLVSRFSPYEWHTEEYEDGQIQTSESTNEFGIFNSLWFSLGAFMRQGCDISPRSLSGRIVGGVWWFFTLIIISSYTANLAAFLTVERMVSPIESAEDLAKQTEIAYGTLDSGSTKEFFMVGALRFLVKSKDMFMLLMLVPREFEIYDRSKIALFEKMWAYMRSAEPSVFVKTTAEGVMRVRKSKGKYAYLLESTMNEYIEQRKPCDTMKVGGNLDSKGYGIATPKGSSLRNAVNLAVLKLNEQGLLDKLKNKWWYDKGECGSGGGDSKVSPREQSLMGKRNATPKTPVNLAVLKLSEQGVLDKLKNKWWYDKGECGAKDSGSKEKTSALSLSNVAGVFYILVGGLGLAMLVALVEFCYKSRAEAKRMKVAKSAQNINPSSSQNSQNFATYKEGILSVQKEALDFSDQSYQVQLPMVARATASKAIKNNLRLSEELAENNINAKQKRIHNIIHRHIKLRREERNQNPQRFNVKTTLGEQAVRLPPSHTPSQLSIQCLRGIPYPSLIATILLYAGVALFCGCGHEALSGTVSILQSYFEVIRTPTDSLDVFTIIDIVKYVIYGIAAAFFIYGILLMVEGFFTSGAIKDLYGDFKITACGRCVSAWFIMLTYIFMLAWLAVTAFTALPVFVYFNIWTICKNTTVLEGKNLCVDPRQFGVVTIGEEKTLCTGTDNFSKMCSSKELDMTFHLFVCALAGAGAAVIAMIHYLMVLSANWAYVKDACKMQKYEDCKSKEEQELHDIHSTRSKERLNAYT</sequence>
<evidence type="ECO:0000256" key="9">
    <source>
        <dbReference type="ARBA" id="ARBA00023136"/>
    </source>
</evidence>
<evidence type="ECO:0000256" key="15">
    <source>
        <dbReference type="ARBA" id="ARBA00034104"/>
    </source>
</evidence>
<proteinExistence type="inferred from homology"/>
<dbReference type="GO" id="GO:0007166">
    <property type="term" value="P:cell surface receptor signaling pathway"/>
    <property type="evidence" value="ECO:0007669"/>
    <property type="project" value="UniProtKB-ARBA"/>
</dbReference>
<evidence type="ECO:0000259" key="18">
    <source>
        <dbReference type="SMART" id="SM00079"/>
    </source>
</evidence>
<dbReference type="PROSITE" id="PS00575">
    <property type="entry name" value="MYELIN_PLP_1"/>
    <property type="match status" value="1"/>
</dbReference>
<comment type="caution">
    <text evidence="20">The sequence shown here is derived from an EMBL/GenBank/DDBJ whole genome shotgun (WGS) entry which is preliminary data.</text>
</comment>
<dbReference type="InterPro" id="IPR028082">
    <property type="entry name" value="Peripla_BP_I"/>
</dbReference>
<dbReference type="InterPro" id="IPR018237">
    <property type="entry name" value="Myelin_PLP_CS"/>
</dbReference>
<dbReference type="FunFam" id="3.40.190.10:FF:000087">
    <property type="entry name" value="glutamate receptor 4 isoform X2"/>
    <property type="match status" value="1"/>
</dbReference>
<feature type="transmembrane region" description="Helical" evidence="17">
    <location>
        <begin position="1032"/>
        <end position="1056"/>
    </location>
</feature>
<keyword evidence="7" id="KW-0770">Synapse</keyword>
<evidence type="ECO:0000256" key="5">
    <source>
        <dbReference type="ARBA" id="ARBA00022729"/>
    </source>
</evidence>
<feature type="transmembrane region" description="Helical" evidence="17">
    <location>
        <begin position="768"/>
        <end position="790"/>
    </location>
</feature>
<evidence type="ECO:0000256" key="1">
    <source>
        <dbReference type="ARBA" id="ARBA00010595"/>
    </source>
</evidence>
<dbReference type="AlphaFoldDB" id="A0A556U9T2"/>
<keyword evidence="3" id="KW-1003">Cell membrane</keyword>
<keyword evidence="8" id="KW-0406">Ion transport</keyword>
<organism evidence="20 21">
    <name type="scientific">Bagarius yarrelli</name>
    <name type="common">Goonch</name>
    <name type="synonym">Bagrus yarrelli</name>
    <dbReference type="NCBI Taxonomy" id="175774"/>
    <lineage>
        <taxon>Eukaryota</taxon>
        <taxon>Metazoa</taxon>
        <taxon>Chordata</taxon>
        <taxon>Craniata</taxon>
        <taxon>Vertebrata</taxon>
        <taxon>Euteleostomi</taxon>
        <taxon>Actinopterygii</taxon>
        <taxon>Neopterygii</taxon>
        <taxon>Teleostei</taxon>
        <taxon>Ostariophysi</taxon>
        <taxon>Siluriformes</taxon>
        <taxon>Sisoridae</taxon>
        <taxon>Sisorinae</taxon>
        <taxon>Bagarius</taxon>
    </lineage>
</organism>
<dbReference type="Gene3D" id="3.40.190.10">
    <property type="entry name" value="Periplasmic binding protein-like II"/>
    <property type="match status" value="4"/>
</dbReference>
<dbReference type="FunFam" id="1.10.287.70:FF:000067">
    <property type="entry name" value="glutamate receptor 2 isoform X1"/>
    <property type="match status" value="1"/>
</dbReference>
<dbReference type="FunFam" id="3.40.190.10:FF:000001">
    <property type="entry name" value="Glutamate receptor ionotropic, kainate 2"/>
    <property type="match status" value="1"/>
</dbReference>
<dbReference type="Gene3D" id="3.40.50.2300">
    <property type="match status" value="2"/>
</dbReference>
<keyword evidence="10 20" id="KW-0675">Receptor</keyword>
<keyword evidence="9 17" id="KW-0472">Membrane</keyword>
<dbReference type="InterPro" id="IPR019594">
    <property type="entry name" value="Glu/Gly-bd"/>
</dbReference>
<dbReference type="SMART" id="SM00079">
    <property type="entry name" value="PBPe"/>
    <property type="match status" value="1"/>
</dbReference>
<dbReference type="FunFam" id="3.40.50.2300:FF:000004">
    <property type="entry name" value="Glutamate receptor, ionotropic, AMPA 2"/>
    <property type="match status" value="1"/>
</dbReference>
<feature type="transmembrane region" description="Helical" evidence="17">
    <location>
        <begin position="989"/>
        <end position="1011"/>
    </location>
</feature>